<comment type="caution">
    <text evidence="1">The sequence shown here is derived from an EMBL/GenBank/DDBJ whole genome shotgun (WGS) entry which is preliminary data.</text>
</comment>
<keyword evidence="2" id="KW-1185">Reference proteome</keyword>
<sequence>MSHPLKLSFQMCCLSLSLLFVGCQKEAHRENEVRAPSSEVSDERSSDTSTILSHSVIERALEFSAPYWDFRPAKRSHHLNHTFGFYTLCLEAYLEQKEGRTQESWLIEAVISRLRPVLVGGSEPECQGGLGGWSHGAFAWSLAYIRHTHAVWDALSPEEQKKAELLMGALAVAACYTLDDDNDYHALLDGSRNFGKEWNPNHVEGYVAVGMASSYFFTEEILRQRLRDFDFDSYLEELREAGFTNIVDCWTQVPGTRQALMEGGEYQGNDPTLDYGNGAGVHGNTYTYQGFSLDQAWAIYRKLASRMYSHTARTEIPVTNKEGLFTHILAKDGDGEYLISPYDGQFGMCFEFDTRNAKINGTRFRSSLSYVYEGWMNNMATAAAIWAFDDWEPISDEDRSLMDAIYIGSEDFLYKVKYGYSGFANGEEKVVRSSDFEDKPRGWIFVLSWWHEIVQPLVDPRRITQKI</sequence>
<dbReference type="RefSeq" id="WP_185690996.1">
    <property type="nucleotide sequence ID" value="NZ_JACHVA010000006.1"/>
</dbReference>
<reference evidence="1 2" key="1">
    <citation type="submission" date="2020-07" db="EMBL/GenBank/DDBJ databases">
        <authorList>
            <person name="Feng X."/>
        </authorList>
    </citation>
    <scope>NUCLEOTIDE SEQUENCE [LARGE SCALE GENOMIC DNA]</scope>
    <source>
        <strain evidence="1 2">JCM14086</strain>
    </source>
</reference>
<gene>
    <name evidence="1" type="ORF">H5P30_00420</name>
</gene>
<organism evidence="1 2">
    <name type="scientific">Puniceicoccus vermicola</name>
    <dbReference type="NCBI Taxonomy" id="388746"/>
    <lineage>
        <taxon>Bacteria</taxon>
        <taxon>Pseudomonadati</taxon>
        <taxon>Verrucomicrobiota</taxon>
        <taxon>Opitutia</taxon>
        <taxon>Puniceicoccales</taxon>
        <taxon>Puniceicoccaceae</taxon>
        <taxon>Puniceicoccus</taxon>
    </lineage>
</organism>
<proteinExistence type="predicted"/>
<evidence type="ECO:0000313" key="2">
    <source>
        <dbReference type="Proteomes" id="UP000525652"/>
    </source>
</evidence>
<evidence type="ECO:0000313" key="1">
    <source>
        <dbReference type="EMBL" id="MBC2600238.1"/>
    </source>
</evidence>
<name>A0A7X1AW95_9BACT</name>
<dbReference type="PROSITE" id="PS51257">
    <property type="entry name" value="PROKAR_LIPOPROTEIN"/>
    <property type="match status" value="1"/>
</dbReference>
<dbReference type="EMBL" id="JACHVA010000006">
    <property type="protein sequence ID" value="MBC2600238.1"/>
    <property type="molecule type" value="Genomic_DNA"/>
</dbReference>
<dbReference type="AlphaFoldDB" id="A0A7X1AW95"/>
<protein>
    <submittedName>
        <fullName evidence="1">Uncharacterized protein</fullName>
    </submittedName>
</protein>
<dbReference type="Proteomes" id="UP000525652">
    <property type="component" value="Unassembled WGS sequence"/>
</dbReference>
<accession>A0A7X1AW95</accession>